<organism evidence="8 9">
    <name type="scientific">Phocaeicola plebeius</name>
    <dbReference type="NCBI Taxonomy" id="310297"/>
    <lineage>
        <taxon>Bacteria</taxon>
        <taxon>Pseudomonadati</taxon>
        <taxon>Bacteroidota</taxon>
        <taxon>Bacteroidia</taxon>
        <taxon>Bacteroidales</taxon>
        <taxon>Bacteroidaceae</taxon>
        <taxon>Phocaeicola</taxon>
    </lineage>
</organism>
<dbReference type="Pfam" id="PF07980">
    <property type="entry name" value="SusD_RagB"/>
    <property type="match status" value="1"/>
</dbReference>
<evidence type="ECO:0000256" key="3">
    <source>
        <dbReference type="ARBA" id="ARBA00022729"/>
    </source>
</evidence>
<evidence type="ECO:0000256" key="4">
    <source>
        <dbReference type="ARBA" id="ARBA00023136"/>
    </source>
</evidence>
<comment type="similarity">
    <text evidence="2">Belongs to the SusD family.</text>
</comment>
<dbReference type="Proteomes" id="UP000260862">
    <property type="component" value="Unassembled WGS sequence"/>
</dbReference>
<comment type="subcellular location">
    <subcellularLocation>
        <location evidence="1">Cell outer membrane</location>
    </subcellularLocation>
</comment>
<reference evidence="8 9" key="1">
    <citation type="submission" date="2018-08" db="EMBL/GenBank/DDBJ databases">
        <title>A genome reference for cultivated species of the human gut microbiota.</title>
        <authorList>
            <person name="Zou Y."/>
            <person name="Xue W."/>
            <person name="Luo G."/>
        </authorList>
    </citation>
    <scope>NUCLEOTIDE SEQUENCE [LARGE SCALE GENOMIC DNA]</scope>
    <source>
        <strain evidence="8 9">TF10-3AC</strain>
    </source>
</reference>
<dbReference type="RefSeq" id="WP_117670363.1">
    <property type="nucleotide sequence ID" value="NZ_CABOGR010000002.1"/>
</dbReference>
<evidence type="ECO:0000259" key="7">
    <source>
        <dbReference type="Pfam" id="PF14322"/>
    </source>
</evidence>
<evidence type="ECO:0000313" key="8">
    <source>
        <dbReference type="EMBL" id="RGK58029.1"/>
    </source>
</evidence>
<evidence type="ECO:0000259" key="6">
    <source>
        <dbReference type="Pfam" id="PF07980"/>
    </source>
</evidence>
<sequence length="555" mass="63400">MKRILYAIAILCSIASCDVERLPYDAVDSSQAINDPDYANNALIGIYGNLKSKLSDSWINEAHRLMEYNGDNVSLSGTTGDDLFYIYNYHHIDNGARINNFWIKSYQVIYGTNSAIENIKEGQSAETDNFLGEAYYLRALMYLYLTNVFGKPYNQALETNLSVPLKLDTDINNQPPRATVKQVFEQIEKDLIKAAKLMTIQKPVFYANREAAYALLSRIYLYMEQNEKCIEYADKVIDSERFHLLSANEYRKMNTLLPEANPEAIFSIKYLSGIEEGSLNDVVGGFYCTIDGLGWGEMYASRTYIDAVSYFPNDARKAFIVPQYEDGDQMEGVWVSMIMAEDGTLIPSYQYGACRLDGSTYVMTKDNSEVVLDKTITPTGVVQYSFQDAGQTYVVYVDKKMKKRGNYPLYFITKCSLQEEKNHAWSPCIIRYSEVLLNKAEALCKLDRNSEAITILNSIRANRDCPDYNNDVISGRGYTDLLDILLEERRIELAYEGHRALDLFRNKRNLNRNYPGSHLVNKDSYKEIKWSDKNIIELIPLNQINAQGNLVQNEI</sequence>
<evidence type="ECO:0000256" key="5">
    <source>
        <dbReference type="ARBA" id="ARBA00023237"/>
    </source>
</evidence>
<dbReference type="CDD" id="cd08977">
    <property type="entry name" value="SusD"/>
    <property type="match status" value="1"/>
</dbReference>
<keyword evidence="3" id="KW-0732">Signal</keyword>
<dbReference type="EMBL" id="QSQT01000002">
    <property type="protein sequence ID" value="RGK58029.1"/>
    <property type="molecule type" value="Genomic_DNA"/>
</dbReference>
<proteinExistence type="inferred from homology"/>
<keyword evidence="9" id="KW-1185">Reference proteome</keyword>
<dbReference type="InterPro" id="IPR011990">
    <property type="entry name" value="TPR-like_helical_dom_sf"/>
</dbReference>
<dbReference type="Pfam" id="PF14322">
    <property type="entry name" value="SusD-like_3"/>
    <property type="match status" value="1"/>
</dbReference>
<keyword evidence="4" id="KW-0472">Membrane</keyword>
<protein>
    <submittedName>
        <fullName evidence="8">RagB/SusD family nutrient uptake outer membrane protein</fullName>
    </submittedName>
</protein>
<evidence type="ECO:0000256" key="2">
    <source>
        <dbReference type="ARBA" id="ARBA00006275"/>
    </source>
</evidence>
<evidence type="ECO:0000313" key="9">
    <source>
        <dbReference type="Proteomes" id="UP000260862"/>
    </source>
</evidence>
<dbReference type="InterPro" id="IPR012944">
    <property type="entry name" value="SusD_RagB_dom"/>
</dbReference>
<dbReference type="Gene3D" id="1.25.40.390">
    <property type="match status" value="1"/>
</dbReference>
<dbReference type="GO" id="GO:0009279">
    <property type="term" value="C:cell outer membrane"/>
    <property type="evidence" value="ECO:0007669"/>
    <property type="project" value="UniProtKB-SubCell"/>
</dbReference>
<accession>A0A3E4N6W4</accession>
<comment type="caution">
    <text evidence="8">The sequence shown here is derived from an EMBL/GenBank/DDBJ whole genome shotgun (WGS) entry which is preliminary data.</text>
</comment>
<dbReference type="InterPro" id="IPR033985">
    <property type="entry name" value="SusD-like_N"/>
</dbReference>
<gene>
    <name evidence="8" type="ORF">DXD04_01885</name>
</gene>
<evidence type="ECO:0000256" key="1">
    <source>
        <dbReference type="ARBA" id="ARBA00004442"/>
    </source>
</evidence>
<dbReference type="SUPFAM" id="SSF48452">
    <property type="entry name" value="TPR-like"/>
    <property type="match status" value="1"/>
</dbReference>
<feature type="domain" description="RagB/SusD" evidence="6">
    <location>
        <begin position="262"/>
        <end position="554"/>
    </location>
</feature>
<keyword evidence="5" id="KW-0998">Cell outer membrane</keyword>
<name>A0A3E4N6W4_9BACT</name>
<dbReference type="PROSITE" id="PS51257">
    <property type="entry name" value="PROKAR_LIPOPROTEIN"/>
    <property type="match status" value="1"/>
</dbReference>
<dbReference type="AlphaFoldDB" id="A0A3E4N6W4"/>
<feature type="domain" description="SusD-like N-terminal" evidence="7">
    <location>
        <begin position="88"/>
        <end position="221"/>
    </location>
</feature>